<evidence type="ECO:0000313" key="3">
    <source>
        <dbReference type="RefSeq" id="XP_056856312.1"/>
    </source>
</evidence>
<dbReference type="RefSeq" id="XP_056856312.1">
    <property type="nucleotide sequence ID" value="XM_057000332.1"/>
</dbReference>
<sequence>MGDEEQSDCDWEQEEQLLSDEESGYEEDQWTDDCSNTDYDDDPDGGELEPEPPDHCQDNTSSTDWSREEADQRDNHEGELYHEETGSEISLEEHNQHEEEIHEVETEDCFNEEAEPEKVYQEDGFDYNSEHEESYVEERPWCEVPYSDHEEEDEEESRSKEIPWCELPYSDQEDDHQVETDAQVSLDYSEEGYGDEPESHPDSAEESEVF</sequence>
<dbReference type="KEGG" id="rsz:130505737"/>
<feature type="compositionally biased region" description="Acidic residues" evidence="1">
    <location>
        <begin position="1"/>
        <end position="31"/>
    </location>
</feature>
<proteinExistence type="predicted"/>
<feature type="compositionally biased region" description="Acidic residues" evidence="1">
    <location>
        <begin position="38"/>
        <end position="51"/>
    </location>
</feature>
<protein>
    <submittedName>
        <fullName evidence="3">Uncharacterized protein LOC130505737</fullName>
    </submittedName>
</protein>
<gene>
    <name evidence="3" type="primary">LOC130505737</name>
</gene>
<feature type="compositionally biased region" description="Acidic residues" evidence="1">
    <location>
        <begin position="105"/>
        <end position="115"/>
    </location>
</feature>
<feature type="compositionally biased region" description="Basic and acidic residues" evidence="1">
    <location>
        <begin position="128"/>
        <end position="141"/>
    </location>
</feature>
<evidence type="ECO:0000313" key="2">
    <source>
        <dbReference type="Proteomes" id="UP000504610"/>
    </source>
</evidence>
<evidence type="ECO:0000256" key="1">
    <source>
        <dbReference type="SAM" id="MobiDB-lite"/>
    </source>
</evidence>
<feature type="compositionally biased region" description="Basic and acidic residues" evidence="1">
    <location>
        <begin position="65"/>
        <end position="104"/>
    </location>
</feature>
<accession>A0A9W3CXV1</accession>
<feature type="region of interest" description="Disordered" evidence="1">
    <location>
        <begin position="1"/>
        <end position="210"/>
    </location>
</feature>
<dbReference type="AlphaFoldDB" id="A0A9W3CXV1"/>
<keyword evidence="2" id="KW-1185">Reference proteome</keyword>
<name>A0A9W3CXV1_RAPSA</name>
<organism evidence="2 3">
    <name type="scientific">Raphanus sativus</name>
    <name type="common">Radish</name>
    <name type="synonym">Raphanus raphanistrum var. sativus</name>
    <dbReference type="NCBI Taxonomy" id="3726"/>
    <lineage>
        <taxon>Eukaryota</taxon>
        <taxon>Viridiplantae</taxon>
        <taxon>Streptophyta</taxon>
        <taxon>Embryophyta</taxon>
        <taxon>Tracheophyta</taxon>
        <taxon>Spermatophyta</taxon>
        <taxon>Magnoliopsida</taxon>
        <taxon>eudicotyledons</taxon>
        <taxon>Gunneridae</taxon>
        <taxon>Pentapetalae</taxon>
        <taxon>rosids</taxon>
        <taxon>malvids</taxon>
        <taxon>Brassicales</taxon>
        <taxon>Brassicaceae</taxon>
        <taxon>Brassiceae</taxon>
        <taxon>Raphanus</taxon>
    </lineage>
</organism>
<dbReference type="GeneID" id="130505737"/>
<reference evidence="3" key="1">
    <citation type="submission" date="2025-08" db="UniProtKB">
        <authorList>
            <consortium name="RefSeq"/>
        </authorList>
    </citation>
    <scope>IDENTIFICATION</scope>
    <source>
        <tissue evidence="3">Leaf</tissue>
    </source>
</reference>
<dbReference type="Proteomes" id="UP000504610">
    <property type="component" value="Unplaced"/>
</dbReference>